<gene>
    <name evidence="1" type="ORF">FJM65_17855</name>
</gene>
<dbReference type="OrthoDB" id="845703at2"/>
<dbReference type="RefSeq" id="WP_140623233.1">
    <property type="nucleotide sequence ID" value="NZ_VFRQ01000012.1"/>
</dbReference>
<organism evidence="1 2">
    <name type="scientific">Pontibacter mangrovi</name>
    <dbReference type="NCBI Taxonomy" id="2589816"/>
    <lineage>
        <taxon>Bacteria</taxon>
        <taxon>Pseudomonadati</taxon>
        <taxon>Bacteroidota</taxon>
        <taxon>Cytophagia</taxon>
        <taxon>Cytophagales</taxon>
        <taxon>Hymenobacteraceae</taxon>
        <taxon>Pontibacter</taxon>
    </lineage>
</organism>
<keyword evidence="2" id="KW-1185">Reference proteome</keyword>
<dbReference type="AlphaFoldDB" id="A0A501W5E2"/>
<evidence type="ECO:0000313" key="2">
    <source>
        <dbReference type="Proteomes" id="UP000316727"/>
    </source>
</evidence>
<accession>A0A501W5E2</accession>
<protein>
    <recommendedName>
        <fullName evidence="3">Three-Cys-motif partner protein TcmP</fullName>
    </recommendedName>
</protein>
<sequence>MPTVAPNNFFSQRRSITEIKQELLLPFFDVWCCMQVNRIKEQTIQGIFYADLHAESKQDAVPDTNTTLLKSILSRPELNQQAHSFYYSQYKEVLEQVQQQLSGCAYCAELQNPPKSLAAPEIKVLPGELAGAGHASLVFADPFASVLAHKVAKKALLEWRSDLFMLISPDNLTKTMAGKKQPEILARLFAEQLPQVQRFCRLEKDKGKRQQFILEQFECVLQSKGYASLLYKINLPKCEQAAFYLLFASPDLKVYRGLKEYMMAYSVSREDGVPEWAAHKFVQAQFSLFGQEPAFTIVNLIKRLTDKAGQYKYKSVEKIYELDNPGTAYCLANYLAAFEQMQREGLVEFLNASTRQTTKRPTDTSLVKFKS</sequence>
<name>A0A501W5E2_9BACT</name>
<proteinExistence type="predicted"/>
<reference evidence="1 2" key="1">
    <citation type="submission" date="2019-06" db="EMBL/GenBank/DDBJ databases">
        <title>A novel bacterium of genus Pontibacter, isolated from marine sediment.</title>
        <authorList>
            <person name="Huang H."/>
            <person name="Mo K."/>
            <person name="Hu Y."/>
        </authorList>
    </citation>
    <scope>NUCLEOTIDE SEQUENCE [LARGE SCALE GENOMIC DNA]</scope>
    <source>
        <strain evidence="1 2">HB172049</strain>
    </source>
</reference>
<dbReference type="EMBL" id="VFRQ01000012">
    <property type="protein sequence ID" value="TPE42471.1"/>
    <property type="molecule type" value="Genomic_DNA"/>
</dbReference>
<dbReference type="Proteomes" id="UP000316727">
    <property type="component" value="Unassembled WGS sequence"/>
</dbReference>
<evidence type="ECO:0000313" key="1">
    <source>
        <dbReference type="EMBL" id="TPE42471.1"/>
    </source>
</evidence>
<evidence type="ECO:0008006" key="3">
    <source>
        <dbReference type="Google" id="ProtNLM"/>
    </source>
</evidence>
<comment type="caution">
    <text evidence="1">The sequence shown here is derived from an EMBL/GenBank/DDBJ whole genome shotgun (WGS) entry which is preliminary data.</text>
</comment>